<accession>A0ABX7AU85</accession>
<evidence type="ECO:0000313" key="3">
    <source>
        <dbReference type="Proteomes" id="UP000596049"/>
    </source>
</evidence>
<proteinExistence type="predicted"/>
<keyword evidence="1" id="KW-0812">Transmembrane</keyword>
<keyword evidence="3" id="KW-1185">Reference proteome</keyword>
<evidence type="ECO:0000313" key="2">
    <source>
        <dbReference type="EMBL" id="QQP12842.1"/>
    </source>
</evidence>
<feature type="transmembrane region" description="Helical" evidence="1">
    <location>
        <begin position="46"/>
        <end position="69"/>
    </location>
</feature>
<dbReference type="RefSeq" id="WP_053595853.1">
    <property type="nucleotide sequence ID" value="NZ_CP067341.1"/>
</dbReference>
<keyword evidence="1" id="KW-1133">Transmembrane helix</keyword>
<organism evidence="2 3">
    <name type="scientific">Lysinibacillus agricola</name>
    <dbReference type="NCBI Taxonomy" id="2590012"/>
    <lineage>
        <taxon>Bacteria</taxon>
        <taxon>Bacillati</taxon>
        <taxon>Bacillota</taxon>
        <taxon>Bacilli</taxon>
        <taxon>Bacillales</taxon>
        <taxon>Bacillaceae</taxon>
        <taxon>Lysinibacillus</taxon>
    </lineage>
</organism>
<keyword evidence="1" id="KW-0472">Membrane</keyword>
<reference evidence="2 3" key="1">
    <citation type="submission" date="2020-01" db="EMBL/GenBank/DDBJ databases">
        <authorList>
            <person name="Liu G."/>
            <person name="Liu B."/>
        </authorList>
    </citation>
    <scope>NUCLEOTIDE SEQUENCE [LARGE SCALE GENOMIC DNA]</scope>
    <source>
        <strain evidence="2 3">FJAT-51161</strain>
    </source>
</reference>
<name>A0ABX7AU85_9BACI</name>
<dbReference type="EMBL" id="CP067341">
    <property type="protein sequence ID" value="QQP12842.1"/>
    <property type="molecule type" value="Genomic_DNA"/>
</dbReference>
<dbReference type="SUPFAM" id="SSF140478">
    <property type="entry name" value="LemA-like"/>
    <property type="match status" value="1"/>
</dbReference>
<sequence>MEKRTTIKQIFISIGLFIAVYLLLNLIFDVIAMSLSPEYNEIADEYTHPLVTLLSVLFAAIVTIIEYVVNKIKYTEFFKNNAENIKSNINIFTNKRIRMYKKANLIFQGYLEHEKGAHTAIAQERNNQSIQIHSVIEFKQALESYPELKGGENVTQLLKQMENAGVVLWDPTEKQVFVKTF</sequence>
<dbReference type="InterPro" id="IPR023353">
    <property type="entry name" value="LemA-like_dom_sf"/>
</dbReference>
<dbReference type="Proteomes" id="UP000596049">
    <property type="component" value="Chromosome"/>
</dbReference>
<gene>
    <name evidence="2" type="ORF">FJQ98_01750</name>
</gene>
<evidence type="ECO:0000256" key="1">
    <source>
        <dbReference type="SAM" id="Phobius"/>
    </source>
</evidence>
<protein>
    <submittedName>
        <fullName evidence="2">Uncharacterized protein</fullName>
    </submittedName>
</protein>
<feature type="transmembrane region" description="Helical" evidence="1">
    <location>
        <begin position="12"/>
        <end position="34"/>
    </location>
</feature>